<dbReference type="EMBL" id="UYRU01095294">
    <property type="protein sequence ID" value="VDN39375.1"/>
    <property type="molecule type" value="Genomic_DNA"/>
</dbReference>
<sequence>MMMLMMTTMVKPKLFISEGTKVRGRDRLVGSHDYEQIKDITKLKIDCNPFAKGFRDSARLSDFERESMETLLATHTGTGNGGVIASLSNQFRNYLPSGTERTSEAAEDEALPPKRAPTPTFLHPSVLHQLTEVLSSPSKMHALYRRPSDGEDLVKRLNSLQRHYQSQPGITTT</sequence>
<proteinExistence type="predicted"/>
<organism evidence="4 5">
    <name type="scientific">Dibothriocephalus latus</name>
    <name type="common">Fish tapeworm</name>
    <name type="synonym">Diphyllobothrium latum</name>
    <dbReference type="NCBI Taxonomy" id="60516"/>
    <lineage>
        <taxon>Eukaryota</taxon>
        <taxon>Metazoa</taxon>
        <taxon>Spiralia</taxon>
        <taxon>Lophotrochozoa</taxon>
        <taxon>Platyhelminthes</taxon>
        <taxon>Cestoda</taxon>
        <taxon>Eucestoda</taxon>
        <taxon>Diphyllobothriidea</taxon>
        <taxon>Diphyllobothriidae</taxon>
        <taxon>Dibothriocephalus</taxon>
    </lineage>
</organism>
<evidence type="ECO:0000313" key="4">
    <source>
        <dbReference type="EMBL" id="VDN39375.1"/>
    </source>
</evidence>
<feature type="domain" description="T-box" evidence="3">
    <location>
        <begin position="36"/>
        <end position="56"/>
    </location>
</feature>
<dbReference type="Proteomes" id="UP000281553">
    <property type="component" value="Unassembled WGS sequence"/>
</dbReference>
<dbReference type="InterPro" id="IPR046360">
    <property type="entry name" value="T-box_DNA-bd"/>
</dbReference>
<comment type="subcellular location">
    <subcellularLocation>
        <location evidence="1">Nucleus</location>
    </subcellularLocation>
</comment>
<dbReference type="GO" id="GO:0003700">
    <property type="term" value="F:DNA-binding transcription factor activity"/>
    <property type="evidence" value="ECO:0007669"/>
    <property type="project" value="InterPro"/>
</dbReference>
<dbReference type="AlphaFoldDB" id="A0A3P7NAA6"/>
<keyword evidence="1" id="KW-0539">Nucleus</keyword>
<dbReference type="PROSITE" id="PS50252">
    <property type="entry name" value="TBOX_3"/>
    <property type="match status" value="1"/>
</dbReference>
<dbReference type="GO" id="GO:0005634">
    <property type="term" value="C:nucleus"/>
    <property type="evidence" value="ECO:0007669"/>
    <property type="project" value="UniProtKB-SubCell"/>
</dbReference>
<dbReference type="InterPro" id="IPR036960">
    <property type="entry name" value="T-box_sf"/>
</dbReference>
<name>A0A3P7NAA6_DIBLA</name>
<evidence type="ECO:0000256" key="2">
    <source>
        <dbReference type="SAM" id="MobiDB-lite"/>
    </source>
</evidence>
<evidence type="ECO:0000313" key="5">
    <source>
        <dbReference type="Proteomes" id="UP000281553"/>
    </source>
</evidence>
<dbReference type="OrthoDB" id="7442607at2759"/>
<dbReference type="Gene3D" id="2.60.40.820">
    <property type="entry name" value="Transcription factor, T-box"/>
    <property type="match status" value="1"/>
</dbReference>
<evidence type="ECO:0000259" key="3">
    <source>
        <dbReference type="PROSITE" id="PS50252"/>
    </source>
</evidence>
<dbReference type="GO" id="GO:0003677">
    <property type="term" value="F:DNA binding"/>
    <property type="evidence" value="ECO:0007669"/>
    <property type="project" value="UniProtKB-UniRule"/>
</dbReference>
<feature type="non-terminal residue" evidence="4">
    <location>
        <position position="173"/>
    </location>
</feature>
<protein>
    <recommendedName>
        <fullName evidence="3">T-box domain-containing protein</fullName>
    </recommendedName>
</protein>
<comment type="caution">
    <text evidence="1">Lacks conserved residue(s) required for the propagation of feature annotation.</text>
</comment>
<gene>
    <name evidence="4" type="ORF">DILT_LOCUS17847</name>
</gene>
<dbReference type="GO" id="GO:0045893">
    <property type="term" value="P:positive regulation of DNA-templated transcription"/>
    <property type="evidence" value="ECO:0007669"/>
    <property type="project" value="InterPro"/>
</dbReference>
<accession>A0A3P7NAA6</accession>
<evidence type="ECO:0000256" key="1">
    <source>
        <dbReference type="PROSITE-ProRule" id="PRU00201"/>
    </source>
</evidence>
<feature type="region of interest" description="Disordered" evidence="2">
    <location>
        <begin position="96"/>
        <end position="121"/>
    </location>
</feature>
<reference evidence="4 5" key="1">
    <citation type="submission" date="2018-11" db="EMBL/GenBank/DDBJ databases">
        <authorList>
            <consortium name="Pathogen Informatics"/>
        </authorList>
    </citation>
    <scope>NUCLEOTIDE SEQUENCE [LARGE SCALE GENOMIC DNA]</scope>
</reference>
<keyword evidence="1" id="KW-0238">DNA-binding</keyword>
<keyword evidence="5" id="KW-1185">Reference proteome</keyword>